<feature type="transmembrane region" description="Helical" evidence="5">
    <location>
        <begin position="23"/>
        <end position="44"/>
    </location>
</feature>
<evidence type="ECO:0000313" key="8">
    <source>
        <dbReference type="Proteomes" id="UP000293719"/>
    </source>
</evidence>
<feature type="transmembrane region" description="Helical" evidence="5">
    <location>
        <begin position="206"/>
        <end position="228"/>
    </location>
</feature>
<evidence type="ECO:0000313" key="7">
    <source>
        <dbReference type="EMBL" id="QBK31875.1"/>
    </source>
</evidence>
<feature type="domain" description="Ferric oxidoreductase" evidence="6">
    <location>
        <begin position="54"/>
        <end position="178"/>
    </location>
</feature>
<dbReference type="OrthoDB" id="8115207at2"/>
<dbReference type="RefSeq" id="WP_131617524.1">
    <property type="nucleotide sequence ID" value="NZ_CP036532.1"/>
</dbReference>
<feature type="transmembrane region" description="Helical" evidence="5">
    <location>
        <begin position="129"/>
        <end position="152"/>
    </location>
</feature>
<sequence length="239" mass="26278">MSDDTSGGGRLARRWRGPLGRNLVVIVLAAALVAGFAAVHAQWSPMHRWNRAFGDASFLLLALAMAMGATARLWRSAGRLIAFRRELGVYATLLAIVHLVIILAGWVTWDLWRLFGFELHPQLGRYVMVQHGFGLANAIGLVALALAIPLALTSNDVSVRRLGAQTWKVLQMGAVPLWWLSVAHVGYFLFAHFLSFHRATPEPNPLQWPFVGLLFAVVSLRLAAFVAASARPRDLCRPA</sequence>
<name>A0A4P6V3R6_9HYPH</name>
<feature type="transmembrane region" description="Helical" evidence="5">
    <location>
        <begin position="87"/>
        <end position="109"/>
    </location>
</feature>
<feature type="transmembrane region" description="Helical" evidence="5">
    <location>
        <begin position="173"/>
        <end position="194"/>
    </location>
</feature>
<keyword evidence="8" id="KW-1185">Reference proteome</keyword>
<keyword evidence="2 5" id="KW-0812">Transmembrane</keyword>
<dbReference type="GO" id="GO:0016020">
    <property type="term" value="C:membrane"/>
    <property type="evidence" value="ECO:0007669"/>
    <property type="project" value="UniProtKB-SubCell"/>
</dbReference>
<dbReference type="Proteomes" id="UP000293719">
    <property type="component" value="Chromosome"/>
</dbReference>
<dbReference type="InterPro" id="IPR013130">
    <property type="entry name" value="Fe3_Rdtase_TM_dom"/>
</dbReference>
<keyword evidence="3 5" id="KW-1133">Transmembrane helix</keyword>
<accession>A0A4P6V3R6</accession>
<dbReference type="GeneID" id="90768707"/>
<protein>
    <recommendedName>
        <fullName evidence="6">Ferric oxidoreductase domain-containing protein</fullName>
    </recommendedName>
</protein>
<organism evidence="7 8">
    <name type="scientific">Roseitalea porphyridii</name>
    <dbReference type="NCBI Taxonomy" id="1852022"/>
    <lineage>
        <taxon>Bacteria</taxon>
        <taxon>Pseudomonadati</taxon>
        <taxon>Pseudomonadota</taxon>
        <taxon>Alphaproteobacteria</taxon>
        <taxon>Hyphomicrobiales</taxon>
        <taxon>Ahrensiaceae</taxon>
        <taxon>Roseitalea</taxon>
    </lineage>
</organism>
<evidence type="ECO:0000256" key="2">
    <source>
        <dbReference type="ARBA" id="ARBA00022692"/>
    </source>
</evidence>
<evidence type="ECO:0000256" key="1">
    <source>
        <dbReference type="ARBA" id="ARBA00004141"/>
    </source>
</evidence>
<evidence type="ECO:0000256" key="3">
    <source>
        <dbReference type="ARBA" id="ARBA00022989"/>
    </source>
</evidence>
<feature type="transmembrane region" description="Helical" evidence="5">
    <location>
        <begin position="56"/>
        <end position="75"/>
    </location>
</feature>
<keyword evidence="4 5" id="KW-0472">Membrane</keyword>
<dbReference type="KEGG" id="rpod:E0E05_15480"/>
<dbReference type="AlphaFoldDB" id="A0A4P6V3R6"/>
<gene>
    <name evidence="7" type="ORF">E0E05_15480</name>
</gene>
<evidence type="ECO:0000259" key="6">
    <source>
        <dbReference type="Pfam" id="PF01794"/>
    </source>
</evidence>
<dbReference type="Pfam" id="PF01794">
    <property type="entry name" value="Ferric_reduct"/>
    <property type="match status" value="1"/>
</dbReference>
<comment type="subcellular location">
    <subcellularLocation>
        <location evidence="1">Membrane</location>
        <topology evidence="1">Multi-pass membrane protein</topology>
    </subcellularLocation>
</comment>
<proteinExistence type="predicted"/>
<evidence type="ECO:0000256" key="5">
    <source>
        <dbReference type="SAM" id="Phobius"/>
    </source>
</evidence>
<dbReference type="EMBL" id="CP036532">
    <property type="protein sequence ID" value="QBK31875.1"/>
    <property type="molecule type" value="Genomic_DNA"/>
</dbReference>
<evidence type="ECO:0000256" key="4">
    <source>
        <dbReference type="ARBA" id="ARBA00023136"/>
    </source>
</evidence>
<reference evidence="7 8" key="1">
    <citation type="journal article" date="2017" name="Int. J. Syst. Evol. Microbiol.">
        <title>Roseitalea porphyridii gen. nov., sp. nov., isolated from a red alga, and reclassification of Hoeflea suaedae Chung et al. 2013 as Pseudohoeflea suaedae gen. nov., comb. nov.</title>
        <authorList>
            <person name="Hyeon J.W."/>
            <person name="Jeong S.E."/>
            <person name="Baek K."/>
            <person name="Jeon C.O."/>
        </authorList>
    </citation>
    <scope>NUCLEOTIDE SEQUENCE [LARGE SCALE GENOMIC DNA]</scope>
    <source>
        <strain evidence="7 8">MA7-20</strain>
    </source>
</reference>